<keyword evidence="2" id="KW-0812">Transmembrane</keyword>
<evidence type="ECO:0000256" key="4">
    <source>
        <dbReference type="ARBA" id="ARBA00023136"/>
    </source>
</evidence>
<dbReference type="EMBL" id="CP001574">
    <property type="protein sequence ID" value="ACO68335.1"/>
    <property type="molecule type" value="Genomic_DNA"/>
</dbReference>
<dbReference type="InterPro" id="IPR039175">
    <property type="entry name" value="TIM22"/>
</dbReference>
<dbReference type="AlphaFoldDB" id="C1FD57"/>
<dbReference type="STRING" id="296587.C1FD57"/>
<evidence type="ECO:0000313" key="7">
    <source>
        <dbReference type="Proteomes" id="UP000002009"/>
    </source>
</evidence>
<dbReference type="GO" id="GO:0045039">
    <property type="term" value="P:protein insertion into mitochondrial inner membrane"/>
    <property type="evidence" value="ECO:0007669"/>
    <property type="project" value="InterPro"/>
</dbReference>
<evidence type="ECO:0000259" key="5">
    <source>
        <dbReference type="Pfam" id="PF00536"/>
    </source>
</evidence>
<organism evidence="6 7">
    <name type="scientific">Micromonas commoda (strain RCC299 / NOUM17 / CCMP2709)</name>
    <name type="common">Picoplanktonic green alga</name>
    <dbReference type="NCBI Taxonomy" id="296587"/>
    <lineage>
        <taxon>Eukaryota</taxon>
        <taxon>Viridiplantae</taxon>
        <taxon>Chlorophyta</taxon>
        <taxon>Mamiellophyceae</taxon>
        <taxon>Mamiellales</taxon>
        <taxon>Mamiellaceae</taxon>
        <taxon>Micromonas</taxon>
    </lineage>
</organism>
<dbReference type="GO" id="GO:0045036">
    <property type="term" value="P:protein targeting to chloroplast"/>
    <property type="evidence" value="ECO:0007669"/>
    <property type="project" value="TreeGrafter"/>
</dbReference>
<dbReference type="SUPFAM" id="SSF47769">
    <property type="entry name" value="SAM/Pointed domain"/>
    <property type="match status" value="1"/>
</dbReference>
<sequence>MFGGLEEKKNEFESWMRAQPPAVEIGITSATSAIQGGILGFTLGTVNQSIEKQAANMPNKSVMPTSGSFSGPPRVLALNLAVFTAVQGGLTLAVKRYRGVDDIQTNMIGMFGAGAALSLTTNIAGNQPAAPGQVKPSTPLGYMTDAARTGALFAALNGAFMKIGQMLSGKDSSQDVYYYHTICMLNALGLEKYERNFRKGMLMDDCLALLSDSALREVKIPPGPRLKILNYVAASKVSSQFDVVQDSSFGVDDVRHA</sequence>
<dbReference type="GeneID" id="8250393"/>
<dbReference type="OMA" id="QSEDTYY"/>
<name>C1FD57_MICCC</name>
<comment type="subcellular location">
    <subcellularLocation>
        <location evidence="1">Membrane</location>
        <topology evidence="1">Multi-pass membrane protein</topology>
    </subcellularLocation>
</comment>
<evidence type="ECO:0000256" key="1">
    <source>
        <dbReference type="ARBA" id="ARBA00004141"/>
    </source>
</evidence>
<feature type="domain" description="SAM" evidence="5">
    <location>
        <begin position="185"/>
        <end position="234"/>
    </location>
</feature>
<gene>
    <name evidence="6" type="primary">TIM17</name>
    <name evidence="6" type="ORF">MICPUN_112700</name>
</gene>
<dbReference type="InParanoid" id="C1FD57"/>
<evidence type="ECO:0000256" key="3">
    <source>
        <dbReference type="ARBA" id="ARBA00022989"/>
    </source>
</evidence>
<evidence type="ECO:0000313" key="6">
    <source>
        <dbReference type="EMBL" id="ACO68335.1"/>
    </source>
</evidence>
<protein>
    <submittedName>
        <fullName evidence="6">Mitochondrial import inner membrane translocase</fullName>
    </submittedName>
</protein>
<dbReference type="GO" id="GO:0042721">
    <property type="term" value="C:TIM22 mitochondrial import inner membrane insertion complex"/>
    <property type="evidence" value="ECO:0007669"/>
    <property type="project" value="InterPro"/>
</dbReference>
<dbReference type="PANTHER" id="PTHR14110:SF6">
    <property type="entry name" value="OS04G0405100 PROTEIN"/>
    <property type="match status" value="1"/>
</dbReference>
<dbReference type="Pfam" id="PF00536">
    <property type="entry name" value="SAM_1"/>
    <property type="match status" value="1"/>
</dbReference>
<dbReference type="InterPro" id="IPR001660">
    <property type="entry name" value="SAM"/>
</dbReference>
<dbReference type="GO" id="GO:0008320">
    <property type="term" value="F:protein transmembrane transporter activity"/>
    <property type="evidence" value="ECO:0007669"/>
    <property type="project" value="TreeGrafter"/>
</dbReference>
<dbReference type="OrthoDB" id="507126at2759"/>
<dbReference type="Proteomes" id="UP000002009">
    <property type="component" value="Chromosome 1"/>
</dbReference>
<dbReference type="GO" id="GO:0009706">
    <property type="term" value="C:chloroplast inner membrane"/>
    <property type="evidence" value="ECO:0007669"/>
    <property type="project" value="TreeGrafter"/>
</dbReference>
<dbReference type="PANTHER" id="PTHR14110">
    <property type="entry name" value="MITOCHONDRIAL IMPORT INNER MEMBRANE TRANSLOCASE SUBUNIT TIM22"/>
    <property type="match status" value="1"/>
</dbReference>
<dbReference type="FunCoup" id="C1FD57">
    <property type="interactions" value="785"/>
</dbReference>
<dbReference type="InterPro" id="IPR013761">
    <property type="entry name" value="SAM/pointed_sf"/>
</dbReference>
<evidence type="ECO:0000256" key="2">
    <source>
        <dbReference type="ARBA" id="ARBA00022692"/>
    </source>
</evidence>
<dbReference type="CDD" id="cd09487">
    <property type="entry name" value="SAM_superfamily"/>
    <property type="match status" value="1"/>
</dbReference>
<dbReference type="eggNOG" id="ENOG502QPIB">
    <property type="taxonomic scope" value="Eukaryota"/>
</dbReference>
<keyword evidence="7" id="KW-1185">Reference proteome</keyword>
<dbReference type="KEGG" id="mis:MICPUN_112700"/>
<proteinExistence type="predicted"/>
<reference evidence="6 7" key="1">
    <citation type="journal article" date="2009" name="Science">
        <title>Green evolution and dynamic adaptations revealed by genomes of the marine picoeukaryotes Micromonas.</title>
        <authorList>
            <person name="Worden A.Z."/>
            <person name="Lee J.H."/>
            <person name="Mock T."/>
            <person name="Rouze P."/>
            <person name="Simmons M.P."/>
            <person name="Aerts A.L."/>
            <person name="Allen A.E."/>
            <person name="Cuvelier M.L."/>
            <person name="Derelle E."/>
            <person name="Everett M.V."/>
            <person name="Foulon E."/>
            <person name="Grimwood J."/>
            <person name="Gundlach H."/>
            <person name="Henrissat B."/>
            <person name="Napoli C."/>
            <person name="McDonald S.M."/>
            <person name="Parker M.S."/>
            <person name="Rombauts S."/>
            <person name="Salamov A."/>
            <person name="Von Dassow P."/>
            <person name="Badger J.H."/>
            <person name="Coutinho P.M."/>
            <person name="Demir E."/>
            <person name="Dubchak I."/>
            <person name="Gentemann C."/>
            <person name="Eikrem W."/>
            <person name="Gready J.E."/>
            <person name="John U."/>
            <person name="Lanier W."/>
            <person name="Lindquist E.A."/>
            <person name="Lucas S."/>
            <person name="Mayer K.F."/>
            <person name="Moreau H."/>
            <person name="Not F."/>
            <person name="Otillar R."/>
            <person name="Panaud O."/>
            <person name="Pangilinan J."/>
            <person name="Paulsen I."/>
            <person name="Piegu B."/>
            <person name="Poliakov A."/>
            <person name="Robbens S."/>
            <person name="Schmutz J."/>
            <person name="Toulza E."/>
            <person name="Wyss T."/>
            <person name="Zelensky A."/>
            <person name="Zhou K."/>
            <person name="Armbrust E.V."/>
            <person name="Bhattacharya D."/>
            <person name="Goodenough U.W."/>
            <person name="Van de Peer Y."/>
            <person name="Grigoriev I.V."/>
        </authorList>
    </citation>
    <scope>NUCLEOTIDE SEQUENCE [LARGE SCALE GENOMIC DNA]</scope>
    <source>
        <strain evidence="7">RCC299 / NOUM17</strain>
    </source>
</reference>
<keyword evidence="4" id="KW-0472">Membrane</keyword>
<dbReference type="Gene3D" id="1.10.150.50">
    <property type="entry name" value="Transcription Factor, Ets-1"/>
    <property type="match status" value="1"/>
</dbReference>
<accession>C1FD57</accession>
<dbReference type="RefSeq" id="XP_002507077.1">
    <property type="nucleotide sequence ID" value="XM_002507031.1"/>
</dbReference>
<keyword evidence="3" id="KW-1133">Transmembrane helix</keyword>